<dbReference type="EMBL" id="JARJLG010000206">
    <property type="protein sequence ID" value="KAJ7728262.1"/>
    <property type="molecule type" value="Genomic_DNA"/>
</dbReference>
<feature type="compositionally biased region" description="Polar residues" evidence="1">
    <location>
        <begin position="239"/>
        <end position="258"/>
    </location>
</feature>
<feature type="compositionally biased region" description="Pro residues" evidence="1">
    <location>
        <begin position="215"/>
        <end position="224"/>
    </location>
</feature>
<evidence type="ECO:0000313" key="2">
    <source>
        <dbReference type="EMBL" id="KAJ7728262.1"/>
    </source>
</evidence>
<proteinExistence type="predicted"/>
<sequence length="258" mass="27928">MPLPPSIADFNAFDFRFVGRPPRPPACCPATMVVKSKRRKVAVLFAGQTSCAGFGRRSRISERAGSRNRRNKFLVPAIIPAFHSSLKPPCPPAQAMHYIDKYASDADDSGNSDVQDDPDSYEAQAHAADQHDFGVGSNAQMQAAQMDPLAQGRWEQRAEALTAVVENLLDQEQRAKEPGTRTPVGSDNEGDDIQSSPSNPLPTAPHSVDREPTPAFIPAPPPPQALFSRATTPRRERSVSPTSLPRRVPSSSAAPLIM</sequence>
<feature type="compositionally biased region" description="Acidic residues" evidence="1">
    <location>
        <begin position="105"/>
        <end position="120"/>
    </location>
</feature>
<feature type="region of interest" description="Disordered" evidence="1">
    <location>
        <begin position="169"/>
        <end position="258"/>
    </location>
</feature>
<feature type="region of interest" description="Disordered" evidence="1">
    <location>
        <begin position="104"/>
        <end position="124"/>
    </location>
</feature>
<organism evidence="2 3">
    <name type="scientific">Mycena maculata</name>
    <dbReference type="NCBI Taxonomy" id="230809"/>
    <lineage>
        <taxon>Eukaryota</taxon>
        <taxon>Fungi</taxon>
        <taxon>Dikarya</taxon>
        <taxon>Basidiomycota</taxon>
        <taxon>Agaricomycotina</taxon>
        <taxon>Agaricomycetes</taxon>
        <taxon>Agaricomycetidae</taxon>
        <taxon>Agaricales</taxon>
        <taxon>Marasmiineae</taxon>
        <taxon>Mycenaceae</taxon>
        <taxon>Mycena</taxon>
    </lineage>
</organism>
<accession>A0AAD7MR54</accession>
<protein>
    <submittedName>
        <fullName evidence="2">Uncharacterized protein</fullName>
    </submittedName>
</protein>
<name>A0AAD7MR54_9AGAR</name>
<evidence type="ECO:0000313" key="3">
    <source>
        <dbReference type="Proteomes" id="UP001215280"/>
    </source>
</evidence>
<dbReference type="Proteomes" id="UP001215280">
    <property type="component" value="Unassembled WGS sequence"/>
</dbReference>
<keyword evidence="3" id="KW-1185">Reference proteome</keyword>
<evidence type="ECO:0000256" key="1">
    <source>
        <dbReference type="SAM" id="MobiDB-lite"/>
    </source>
</evidence>
<comment type="caution">
    <text evidence="2">The sequence shown here is derived from an EMBL/GenBank/DDBJ whole genome shotgun (WGS) entry which is preliminary data.</text>
</comment>
<dbReference type="AlphaFoldDB" id="A0AAD7MR54"/>
<gene>
    <name evidence="2" type="ORF">DFH07DRAFT_782233</name>
</gene>
<reference evidence="2" key="1">
    <citation type="submission" date="2023-03" db="EMBL/GenBank/DDBJ databases">
        <title>Massive genome expansion in bonnet fungi (Mycena s.s.) driven by repeated elements and novel gene families across ecological guilds.</title>
        <authorList>
            <consortium name="Lawrence Berkeley National Laboratory"/>
            <person name="Harder C.B."/>
            <person name="Miyauchi S."/>
            <person name="Viragh M."/>
            <person name="Kuo A."/>
            <person name="Thoen E."/>
            <person name="Andreopoulos B."/>
            <person name="Lu D."/>
            <person name="Skrede I."/>
            <person name="Drula E."/>
            <person name="Henrissat B."/>
            <person name="Morin E."/>
            <person name="Kohler A."/>
            <person name="Barry K."/>
            <person name="LaButti K."/>
            <person name="Morin E."/>
            <person name="Salamov A."/>
            <person name="Lipzen A."/>
            <person name="Mereny Z."/>
            <person name="Hegedus B."/>
            <person name="Baldrian P."/>
            <person name="Stursova M."/>
            <person name="Weitz H."/>
            <person name="Taylor A."/>
            <person name="Grigoriev I.V."/>
            <person name="Nagy L.G."/>
            <person name="Martin F."/>
            <person name="Kauserud H."/>
        </authorList>
    </citation>
    <scope>NUCLEOTIDE SEQUENCE</scope>
    <source>
        <strain evidence="2">CBHHK188m</strain>
    </source>
</reference>